<evidence type="ECO:0000256" key="1">
    <source>
        <dbReference type="SAM" id="MobiDB-lite"/>
    </source>
</evidence>
<protein>
    <submittedName>
        <fullName evidence="2">Uncharacterized protein</fullName>
    </submittedName>
</protein>
<organism evidence="2">
    <name type="scientific">marine metagenome</name>
    <dbReference type="NCBI Taxonomy" id="408172"/>
    <lineage>
        <taxon>unclassified sequences</taxon>
        <taxon>metagenomes</taxon>
        <taxon>ecological metagenomes</taxon>
    </lineage>
</organism>
<evidence type="ECO:0000313" key="2">
    <source>
        <dbReference type="EMBL" id="SVE31955.1"/>
    </source>
</evidence>
<dbReference type="EMBL" id="UINC01209094">
    <property type="protein sequence ID" value="SVE31955.1"/>
    <property type="molecule type" value="Genomic_DNA"/>
</dbReference>
<proteinExistence type="predicted"/>
<feature type="non-terminal residue" evidence="2">
    <location>
        <position position="77"/>
    </location>
</feature>
<gene>
    <name evidence="2" type="ORF">METZ01_LOCUS484809</name>
</gene>
<dbReference type="AlphaFoldDB" id="A0A383CJM8"/>
<accession>A0A383CJM8</accession>
<reference evidence="2" key="1">
    <citation type="submission" date="2018-05" db="EMBL/GenBank/DDBJ databases">
        <authorList>
            <person name="Lanie J.A."/>
            <person name="Ng W.-L."/>
            <person name="Kazmierczak K.M."/>
            <person name="Andrzejewski T.M."/>
            <person name="Davidsen T.M."/>
            <person name="Wayne K.J."/>
            <person name="Tettelin H."/>
            <person name="Glass J.I."/>
            <person name="Rusch D."/>
            <person name="Podicherti R."/>
            <person name="Tsui H.-C.T."/>
            <person name="Winkler M.E."/>
        </authorList>
    </citation>
    <scope>NUCLEOTIDE SEQUENCE</scope>
</reference>
<dbReference type="SUPFAM" id="SSF52374">
    <property type="entry name" value="Nucleotidylyl transferase"/>
    <property type="match status" value="1"/>
</dbReference>
<sequence length="77" mass="8904">MVKNGIPQGSLQNSRGRIMGAPKIPEKRWSIDLEKRIQESHYGETYSQRYSFDPKSEREIFIIDTPPPYPSGTWHIG</sequence>
<feature type="region of interest" description="Disordered" evidence="1">
    <location>
        <begin position="1"/>
        <end position="22"/>
    </location>
</feature>
<name>A0A383CJM8_9ZZZZ</name>